<evidence type="ECO:0000313" key="3">
    <source>
        <dbReference type="EMBL" id="RIH82070.1"/>
    </source>
</evidence>
<comment type="caution">
    <text evidence="3">The sequence shown here is derived from an EMBL/GenBank/DDBJ whole genome shotgun (WGS) entry which is preliminary data.</text>
</comment>
<name>A0A399EG77_9DEIN</name>
<dbReference type="RefSeq" id="WP_119361115.1">
    <property type="nucleotide sequence ID" value="NZ_QWKZ01000124.1"/>
</dbReference>
<accession>A0A399EG77</accession>
<keyword evidence="2" id="KW-1133">Transmembrane helix</keyword>
<feature type="transmembrane region" description="Helical" evidence="2">
    <location>
        <begin position="7"/>
        <end position="24"/>
    </location>
</feature>
<keyword evidence="2" id="KW-0472">Membrane</keyword>
<gene>
    <name evidence="3" type="ORF">Mlute_02609</name>
</gene>
<dbReference type="AlphaFoldDB" id="A0A399EG77"/>
<organism evidence="3 4">
    <name type="scientific">Meiothermus luteus</name>
    <dbReference type="NCBI Taxonomy" id="2026184"/>
    <lineage>
        <taxon>Bacteria</taxon>
        <taxon>Thermotogati</taxon>
        <taxon>Deinococcota</taxon>
        <taxon>Deinococci</taxon>
        <taxon>Thermales</taxon>
        <taxon>Thermaceae</taxon>
        <taxon>Meiothermus</taxon>
    </lineage>
</organism>
<keyword evidence="4" id="KW-1185">Reference proteome</keyword>
<evidence type="ECO:0000313" key="4">
    <source>
        <dbReference type="Proteomes" id="UP000265800"/>
    </source>
</evidence>
<evidence type="ECO:0000256" key="1">
    <source>
        <dbReference type="SAM" id="MobiDB-lite"/>
    </source>
</evidence>
<protein>
    <submittedName>
        <fullName evidence="3">Uncharacterized protein</fullName>
    </submittedName>
</protein>
<feature type="region of interest" description="Disordered" evidence="1">
    <location>
        <begin position="65"/>
        <end position="86"/>
    </location>
</feature>
<dbReference type="OrthoDB" id="27531at2"/>
<proteinExistence type="predicted"/>
<sequence>MKVHPQEIAMVGAIAWVLTLVVQIPKMGFFGALLLGLPLAVLAAGAYGLLMPWVLRWAARGLQKENLPPSRGKEEGPPSDGPAARR</sequence>
<dbReference type="Proteomes" id="UP000265800">
    <property type="component" value="Unassembled WGS sequence"/>
</dbReference>
<keyword evidence="2" id="KW-0812">Transmembrane</keyword>
<evidence type="ECO:0000256" key="2">
    <source>
        <dbReference type="SAM" id="Phobius"/>
    </source>
</evidence>
<feature type="transmembrane region" description="Helical" evidence="2">
    <location>
        <begin position="30"/>
        <end position="55"/>
    </location>
</feature>
<dbReference type="EMBL" id="QWKZ01000124">
    <property type="protein sequence ID" value="RIH82070.1"/>
    <property type="molecule type" value="Genomic_DNA"/>
</dbReference>
<reference evidence="3 4" key="1">
    <citation type="submission" date="2018-08" db="EMBL/GenBank/DDBJ databases">
        <title>Meiothermus luteus KCTC 52599 genome sequencing project.</title>
        <authorList>
            <person name="Da Costa M.S."/>
            <person name="Albuquerque L."/>
            <person name="Raposo P."/>
            <person name="Froufe H.J.C."/>
            <person name="Barroso C.S."/>
            <person name="Egas C."/>
        </authorList>
    </citation>
    <scope>NUCLEOTIDE SEQUENCE [LARGE SCALE GENOMIC DNA]</scope>
    <source>
        <strain evidence="3 4">KCTC 52599</strain>
    </source>
</reference>